<evidence type="ECO:0000256" key="1">
    <source>
        <dbReference type="ARBA" id="ARBA00022729"/>
    </source>
</evidence>
<dbReference type="CDD" id="cd12797">
    <property type="entry name" value="M23_peptidase"/>
    <property type="match status" value="1"/>
</dbReference>
<dbReference type="EMBL" id="CP018155">
    <property type="protein sequence ID" value="APG65690.1"/>
    <property type="molecule type" value="Genomic_DNA"/>
</dbReference>
<dbReference type="InterPro" id="IPR016047">
    <property type="entry name" value="M23ase_b-sheet_dom"/>
</dbReference>
<dbReference type="Gene3D" id="2.70.70.10">
    <property type="entry name" value="Glucose Permease (Domain IIA)"/>
    <property type="match status" value="1"/>
</dbReference>
<dbReference type="SUPFAM" id="SSF51261">
    <property type="entry name" value="Duplicated hybrid motif"/>
    <property type="match status" value="1"/>
</dbReference>
<keyword evidence="2" id="KW-1133">Transmembrane helix</keyword>
<sequence length="288" mass="32322">MSKQQKKKGKLKQKLTDKYRLVVLNEDTFEERFSLKLSRLNVFVLGGFFSIFLIALTILLIAFTPLREYIPGYSSTALKKKATQLTFEADSLKMKLAVLENFTNSIKPVLTGEIEPESIDSLRAEAESIVINEEMLNATKEDSLFREKVESKDRFPLSNSTNNKTKIVFFAPVSGTISQDFNATEKHFAIDVVAKTGTPVKAIADGTVIFSEWTTETGYVLTIQHTNNFISVYKHNGNLLKQQGDFVKSGEVISTVGSTGELTTGPHLHFELWNNGYSVNPKNYIDFQ</sequence>
<dbReference type="InterPro" id="IPR050570">
    <property type="entry name" value="Cell_wall_metabolism_enzyme"/>
</dbReference>
<dbReference type="InterPro" id="IPR011055">
    <property type="entry name" value="Dup_hybrid_motif"/>
</dbReference>
<feature type="domain" description="M23ase beta-sheet core" evidence="3">
    <location>
        <begin position="186"/>
        <end position="281"/>
    </location>
</feature>
<dbReference type="KEGG" id="ten:LPB136_10090"/>
<keyword evidence="5" id="KW-1185">Reference proteome</keyword>
<keyword evidence="2" id="KW-0812">Transmembrane</keyword>
<dbReference type="PANTHER" id="PTHR21666:SF289">
    <property type="entry name" value="L-ALA--D-GLU ENDOPEPTIDASE"/>
    <property type="match status" value="1"/>
</dbReference>
<organism evidence="4 5">
    <name type="scientific">Tenacibaculum todarodis</name>
    <dbReference type="NCBI Taxonomy" id="1850252"/>
    <lineage>
        <taxon>Bacteria</taxon>
        <taxon>Pseudomonadati</taxon>
        <taxon>Bacteroidota</taxon>
        <taxon>Flavobacteriia</taxon>
        <taxon>Flavobacteriales</taxon>
        <taxon>Flavobacteriaceae</taxon>
        <taxon>Tenacibaculum</taxon>
    </lineage>
</organism>
<dbReference type="Proteomes" id="UP000181898">
    <property type="component" value="Chromosome"/>
</dbReference>
<evidence type="ECO:0000313" key="4">
    <source>
        <dbReference type="EMBL" id="APG65690.1"/>
    </source>
</evidence>
<evidence type="ECO:0000259" key="3">
    <source>
        <dbReference type="Pfam" id="PF01551"/>
    </source>
</evidence>
<evidence type="ECO:0000313" key="5">
    <source>
        <dbReference type="Proteomes" id="UP000181898"/>
    </source>
</evidence>
<protein>
    <submittedName>
        <fullName evidence="4">Peptidase M23</fullName>
    </submittedName>
</protein>
<dbReference type="GO" id="GO:0004222">
    <property type="term" value="F:metalloendopeptidase activity"/>
    <property type="evidence" value="ECO:0007669"/>
    <property type="project" value="TreeGrafter"/>
</dbReference>
<reference evidence="4 5" key="1">
    <citation type="submission" date="2016-11" db="EMBL/GenBank/DDBJ databases">
        <title>Tenacibaculum sp. LPB0136, isolated from marine environment.</title>
        <authorList>
            <person name="Kim E."/>
            <person name="Yi H."/>
        </authorList>
    </citation>
    <scope>NUCLEOTIDE SEQUENCE [LARGE SCALE GENOMIC DNA]</scope>
    <source>
        <strain evidence="4 5">LPB0136</strain>
    </source>
</reference>
<dbReference type="OrthoDB" id="9814377at2"/>
<accession>A0A1L3JKK9</accession>
<feature type="transmembrane region" description="Helical" evidence="2">
    <location>
        <begin position="42"/>
        <end position="63"/>
    </location>
</feature>
<dbReference type="Pfam" id="PF01551">
    <property type="entry name" value="Peptidase_M23"/>
    <property type="match status" value="1"/>
</dbReference>
<evidence type="ECO:0000256" key="2">
    <source>
        <dbReference type="SAM" id="Phobius"/>
    </source>
</evidence>
<keyword evidence="2" id="KW-0472">Membrane</keyword>
<dbReference type="PANTHER" id="PTHR21666">
    <property type="entry name" value="PEPTIDASE-RELATED"/>
    <property type="match status" value="1"/>
</dbReference>
<proteinExistence type="predicted"/>
<name>A0A1L3JKK9_9FLAO</name>
<keyword evidence="1" id="KW-0732">Signal</keyword>
<gene>
    <name evidence="4" type="ORF">LPB136_10090</name>
</gene>
<dbReference type="AlphaFoldDB" id="A0A1L3JKK9"/>
<dbReference type="RefSeq" id="WP_072556214.1">
    <property type="nucleotide sequence ID" value="NZ_CP018155.1"/>
</dbReference>
<dbReference type="STRING" id="1850252.LPB136_10090"/>